<comment type="caution">
    <text evidence="2">The sequence shown here is derived from an EMBL/GenBank/DDBJ whole genome shotgun (WGS) entry which is preliminary data.</text>
</comment>
<dbReference type="AlphaFoldDB" id="A0A812K8P7"/>
<feature type="compositionally biased region" description="Basic and acidic residues" evidence="1">
    <location>
        <begin position="438"/>
        <end position="448"/>
    </location>
</feature>
<evidence type="ECO:0000313" key="3">
    <source>
        <dbReference type="Proteomes" id="UP000649617"/>
    </source>
</evidence>
<feature type="non-terminal residue" evidence="2">
    <location>
        <position position="1"/>
    </location>
</feature>
<dbReference type="OrthoDB" id="446481at2759"/>
<evidence type="ECO:0000313" key="2">
    <source>
        <dbReference type="EMBL" id="CAE7222799.1"/>
    </source>
</evidence>
<accession>A0A812K8P7</accession>
<dbReference type="Proteomes" id="UP000649617">
    <property type="component" value="Unassembled WGS sequence"/>
</dbReference>
<name>A0A812K8P7_SYMPI</name>
<reference evidence="2" key="1">
    <citation type="submission" date="2021-02" db="EMBL/GenBank/DDBJ databases">
        <authorList>
            <person name="Dougan E. K."/>
            <person name="Rhodes N."/>
            <person name="Thang M."/>
            <person name="Chan C."/>
        </authorList>
    </citation>
    <scope>NUCLEOTIDE SEQUENCE</scope>
</reference>
<dbReference type="EMBL" id="CAJNIZ010003470">
    <property type="protein sequence ID" value="CAE7222799.1"/>
    <property type="molecule type" value="Genomic_DNA"/>
</dbReference>
<feature type="compositionally biased region" description="Low complexity" evidence="1">
    <location>
        <begin position="147"/>
        <end position="166"/>
    </location>
</feature>
<feature type="compositionally biased region" description="Low complexity" evidence="1">
    <location>
        <begin position="395"/>
        <end position="404"/>
    </location>
</feature>
<feature type="region of interest" description="Disordered" evidence="1">
    <location>
        <begin position="391"/>
        <end position="448"/>
    </location>
</feature>
<gene>
    <name evidence="2" type="ORF">SPIL2461_LOCUS3010</name>
</gene>
<organism evidence="2 3">
    <name type="scientific">Symbiodinium pilosum</name>
    <name type="common">Dinoflagellate</name>
    <dbReference type="NCBI Taxonomy" id="2952"/>
    <lineage>
        <taxon>Eukaryota</taxon>
        <taxon>Sar</taxon>
        <taxon>Alveolata</taxon>
        <taxon>Dinophyceae</taxon>
        <taxon>Suessiales</taxon>
        <taxon>Symbiodiniaceae</taxon>
        <taxon>Symbiodinium</taxon>
    </lineage>
</organism>
<proteinExistence type="predicted"/>
<sequence>AESIGPASDNGASQQVDETPVSDDGCGVSAEEAHPAGSEAEEEASGAPAHNLEDCADEHAADDEGPNEDLEEEEPEDDEELSPYHPSPPGTAGGGDNKDDTLQILVDISEAKGFSSSRRTRRPRAGPGPHEDAVDRAADTARPITTSISSASQRESQSSSNACASWSPIMSATQAVSRRSQEADSPRPEDVVQKDVASTVVQEAVKWLLDKLYKRFDYSKLQKVPELMIRSEGKEVFLLRSALRKYVALPGDETHDGGQNLESLEVKADLLQELLMGLADFFAVVEPPAAVDLENLGSSFLRELYKMLGQVRECRLRLLAAEPIEDEPLFDRPEERSQPSGPCEGVLGSLVKEESTGMPEVPDKDVEVFLPQREEFCNAAVRRWRQEWDVDEDAGAGSADAPGAVIEEPVPDVRSPKRPRRSRGSGDAPARMEQGGWKLEKQPIEMFE</sequence>
<feature type="compositionally biased region" description="Acidic residues" evidence="1">
    <location>
        <begin position="60"/>
        <end position="81"/>
    </location>
</feature>
<feature type="region of interest" description="Disordered" evidence="1">
    <location>
        <begin position="1"/>
        <end position="166"/>
    </location>
</feature>
<keyword evidence="3" id="KW-1185">Reference proteome</keyword>
<protein>
    <submittedName>
        <fullName evidence="2">Uncharacterized protein</fullName>
    </submittedName>
</protein>
<feature type="compositionally biased region" description="Basic and acidic residues" evidence="1">
    <location>
        <begin position="129"/>
        <end position="139"/>
    </location>
</feature>
<evidence type="ECO:0000256" key="1">
    <source>
        <dbReference type="SAM" id="MobiDB-lite"/>
    </source>
</evidence>